<reference evidence="2" key="1">
    <citation type="submission" date="2020-10" db="EMBL/GenBank/DDBJ databases">
        <authorList>
            <person name="Lu T."/>
            <person name="Wang Q."/>
            <person name="Han X."/>
        </authorList>
    </citation>
    <scope>NUCLEOTIDE SEQUENCE</scope>
    <source>
        <strain evidence="2">WQ 117</strain>
    </source>
</reference>
<dbReference type="AlphaFoldDB" id="A0A8J7FRQ5"/>
<gene>
    <name evidence="2" type="ORF">IM532_02310</name>
</gene>
<keyword evidence="1" id="KW-0732">Signal</keyword>
<comment type="caution">
    <text evidence="2">The sequence shown here is derived from an EMBL/GenBank/DDBJ whole genome shotgun (WGS) entry which is preliminary data.</text>
</comment>
<evidence type="ECO:0000256" key="1">
    <source>
        <dbReference type="SAM" id="SignalP"/>
    </source>
</evidence>
<dbReference type="RefSeq" id="WP_194181831.1">
    <property type="nucleotide sequence ID" value="NZ_JADGIK010000001.1"/>
</dbReference>
<evidence type="ECO:0000313" key="3">
    <source>
        <dbReference type="Proteomes" id="UP000608754"/>
    </source>
</evidence>
<evidence type="ECO:0000313" key="2">
    <source>
        <dbReference type="EMBL" id="MBF0596307.1"/>
    </source>
</evidence>
<dbReference type="Proteomes" id="UP000608754">
    <property type="component" value="Unassembled WGS sequence"/>
</dbReference>
<proteinExistence type="predicted"/>
<protein>
    <recommendedName>
        <fullName evidence="4">Secreted protein</fullName>
    </recommendedName>
</protein>
<accession>A0A8J7FRQ5</accession>
<keyword evidence="3" id="KW-1185">Reference proteome</keyword>
<sequence>MKKLLLTLSIAISFTTFSFAQSTILGAETFSINLPNGYTRTVGTNDLASVQWENSEKETYGYIIFENLDELDLVEFDRDINKYADLSVNDFSDLNKYKLIETKKFKTKSGKETVQKQISYYNDELDATIQLQINIFMTKNFIYKMISFGEKEILKKSDKDLDYIVNNIQLP</sequence>
<organism evidence="2 3">
    <name type="scientific">Faecalibacter rhinopitheci</name>
    <dbReference type="NCBI Taxonomy" id="2779678"/>
    <lineage>
        <taxon>Bacteria</taxon>
        <taxon>Pseudomonadati</taxon>
        <taxon>Bacteroidota</taxon>
        <taxon>Flavobacteriia</taxon>
        <taxon>Flavobacteriales</taxon>
        <taxon>Weeksellaceae</taxon>
        <taxon>Faecalibacter</taxon>
    </lineage>
</organism>
<feature type="signal peptide" evidence="1">
    <location>
        <begin position="1"/>
        <end position="20"/>
    </location>
</feature>
<name>A0A8J7FRQ5_9FLAO</name>
<evidence type="ECO:0008006" key="4">
    <source>
        <dbReference type="Google" id="ProtNLM"/>
    </source>
</evidence>
<feature type="chain" id="PRO_5035276341" description="Secreted protein" evidence="1">
    <location>
        <begin position="21"/>
        <end position="171"/>
    </location>
</feature>
<dbReference type="EMBL" id="JADGIK010000001">
    <property type="protein sequence ID" value="MBF0596307.1"/>
    <property type="molecule type" value="Genomic_DNA"/>
</dbReference>